<name>A0A2P2MDP4_RHIMU</name>
<proteinExistence type="predicted"/>
<keyword evidence="1" id="KW-1133">Transmembrane helix</keyword>
<protein>
    <submittedName>
        <fullName evidence="2">Uncharacterized protein MANES_02G061300</fullName>
    </submittedName>
</protein>
<keyword evidence="1" id="KW-0812">Transmembrane</keyword>
<sequence length="63" mass="6622">MSVKSSLYSSAAFSHASVSLFTCLLLRALSLSNPIPRATLGFVAILCWLTLPSSSLLISCTSS</sequence>
<keyword evidence="1" id="KW-0472">Membrane</keyword>
<dbReference type="AlphaFoldDB" id="A0A2P2MDP4"/>
<dbReference type="EMBL" id="GGEC01047847">
    <property type="protein sequence ID" value="MBX28331.1"/>
    <property type="molecule type" value="Transcribed_RNA"/>
</dbReference>
<feature type="transmembrane region" description="Helical" evidence="1">
    <location>
        <begin position="40"/>
        <end position="60"/>
    </location>
</feature>
<evidence type="ECO:0000313" key="2">
    <source>
        <dbReference type="EMBL" id="MBX28331.1"/>
    </source>
</evidence>
<reference evidence="2" key="1">
    <citation type="submission" date="2018-02" db="EMBL/GenBank/DDBJ databases">
        <title>Rhizophora mucronata_Transcriptome.</title>
        <authorList>
            <person name="Meera S.P."/>
            <person name="Sreeshan A."/>
            <person name="Augustine A."/>
        </authorList>
    </citation>
    <scope>NUCLEOTIDE SEQUENCE</scope>
    <source>
        <tissue evidence="2">Leaf</tissue>
    </source>
</reference>
<organism evidence="2">
    <name type="scientific">Rhizophora mucronata</name>
    <name type="common">Asiatic mangrove</name>
    <dbReference type="NCBI Taxonomy" id="61149"/>
    <lineage>
        <taxon>Eukaryota</taxon>
        <taxon>Viridiplantae</taxon>
        <taxon>Streptophyta</taxon>
        <taxon>Embryophyta</taxon>
        <taxon>Tracheophyta</taxon>
        <taxon>Spermatophyta</taxon>
        <taxon>Magnoliopsida</taxon>
        <taxon>eudicotyledons</taxon>
        <taxon>Gunneridae</taxon>
        <taxon>Pentapetalae</taxon>
        <taxon>rosids</taxon>
        <taxon>fabids</taxon>
        <taxon>Malpighiales</taxon>
        <taxon>Rhizophoraceae</taxon>
        <taxon>Rhizophora</taxon>
    </lineage>
</organism>
<accession>A0A2P2MDP4</accession>
<evidence type="ECO:0000256" key="1">
    <source>
        <dbReference type="SAM" id="Phobius"/>
    </source>
</evidence>